<proteinExistence type="predicted"/>
<protein>
    <submittedName>
        <fullName evidence="1">Uncharacterized protein</fullName>
    </submittedName>
</protein>
<dbReference type="Gramene" id="Zm00001eb366370_T001">
    <property type="protein sequence ID" value="Zm00001eb366370_P001"/>
    <property type="gene ID" value="Zm00001eb366370"/>
</dbReference>
<dbReference type="InParanoid" id="A0A804QW76"/>
<dbReference type="AlphaFoldDB" id="A0A804QW76"/>
<keyword evidence="2" id="KW-1185">Reference proteome</keyword>
<reference evidence="1" key="2">
    <citation type="submission" date="2019-07" db="EMBL/GenBank/DDBJ databases">
        <authorList>
            <person name="Seetharam A."/>
            <person name="Woodhouse M."/>
            <person name="Cannon E."/>
        </authorList>
    </citation>
    <scope>NUCLEOTIDE SEQUENCE [LARGE SCALE GENOMIC DNA]</scope>
    <source>
        <strain evidence="1">cv. B73</strain>
    </source>
</reference>
<organism evidence="1 2">
    <name type="scientific">Zea mays</name>
    <name type="common">Maize</name>
    <dbReference type="NCBI Taxonomy" id="4577"/>
    <lineage>
        <taxon>Eukaryota</taxon>
        <taxon>Viridiplantae</taxon>
        <taxon>Streptophyta</taxon>
        <taxon>Embryophyta</taxon>
        <taxon>Tracheophyta</taxon>
        <taxon>Spermatophyta</taxon>
        <taxon>Magnoliopsida</taxon>
        <taxon>Liliopsida</taxon>
        <taxon>Poales</taxon>
        <taxon>Poaceae</taxon>
        <taxon>PACMAD clade</taxon>
        <taxon>Panicoideae</taxon>
        <taxon>Andropogonodae</taxon>
        <taxon>Andropogoneae</taxon>
        <taxon>Tripsacinae</taxon>
        <taxon>Zea</taxon>
    </lineage>
</organism>
<evidence type="ECO:0000313" key="2">
    <source>
        <dbReference type="Proteomes" id="UP000007305"/>
    </source>
</evidence>
<name>A0A804QW76_MAIZE</name>
<dbReference type="Proteomes" id="UP000007305">
    <property type="component" value="Chromosome 8"/>
</dbReference>
<reference evidence="1" key="3">
    <citation type="submission" date="2021-05" db="UniProtKB">
        <authorList>
            <consortium name="EnsemblPlants"/>
        </authorList>
    </citation>
    <scope>IDENTIFICATION</scope>
    <source>
        <strain evidence="1">cv. B73</strain>
    </source>
</reference>
<dbReference type="EnsemblPlants" id="Zm00001eb366370_T001">
    <property type="protein sequence ID" value="Zm00001eb366370_P001"/>
    <property type="gene ID" value="Zm00001eb366370"/>
</dbReference>
<accession>A0A804QW76</accession>
<reference evidence="2" key="1">
    <citation type="journal article" date="2009" name="Science">
        <title>The B73 maize genome: complexity, diversity, and dynamics.</title>
        <authorList>
            <person name="Schnable P.S."/>
            <person name="Ware D."/>
            <person name="Fulton R.S."/>
            <person name="Stein J.C."/>
            <person name="Wei F."/>
            <person name="Pasternak S."/>
            <person name="Liang C."/>
            <person name="Zhang J."/>
            <person name="Fulton L."/>
            <person name="Graves T.A."/>
            <person name="Minx P."/>
            <person name="Reily A.D."/>
            <person name="Courtney L."/>
            <person name="Kruchowski S.S."/>
            <person name="Tomlinson C."/>
            <person name="Strong C."/>
            <person name="Delehaunty K."/>
            <person name="Fronick C."/>
            <person name="Courtney B."/>
            <person name="Rock S.M."/>
            <person name="Belter E."/>
            <person name="Du F."/>
            <person name="Kim K."/>
            <person name="Abbott R.M."/>
            <person name="Cotton M."/>
            <person name="Levy A."/>
            <person name="Marchetto P."/>
            <person name="Ochoa K."/>
            <person name="Jackson S.M."/>
            <person name="Gillam B."/>
            <person name="Chen W."/>
            <person name="Yan L."/>
            <person name="Higginbotham J."/>
            <person name="Cardenas M."/>
            <person name="Waligorski J."/>
            <person name="Applebaum E."/>
            <person name="Phelps L."/>
            <person name="Falcone J."/>
            <person name="Kanchi K."/>
            <person name="Thane T."/>
            <person name="Scimone A."/>
            <person name="Thane N."/>
            <person name="Henke J."/>
            <person name="Wang T."/>
            <person name="Ruppert J."/>
            <person name="Shah N."/>
            <person name="Rotter K."/>
            <person name="Hodges J."/>
            <person name="Ingenthron E."/>
            <person name="Cordes M."/>
            <person name="Kohlberg S."/>
            <person name="Sgro J."/>
            <person name="Delgado B."/>
            <person name="Mead K."/>
            <person name="Chinwalla A."/>
            <person name="Leonard S."/>
            <person name="Crouse K."/>
            <person name="Collura K."/>
            <person name="Kudrna D."/>
            <person name="Currie J."/>
            <person name="He R."/>
            <person name="Angelova A."/>
            <person name="Rajasekar S."/>
            <person name="Mueller T."/>
            <person name="Lomeli R."/>
            <person name="Scara G."/>
            <person name="Ko A."/>
            <person name="Delaney K."/>
            <person name="Wissotski M."/>
            <person name="Lopez G."/>
            <person name="Campos D."/>
            <person name="Braidotti M."/>
            <person name="Ashley E."/>
            <person name="Golser W."/>
            <person name="Kim H."/>
            <person name="Lee S."/>
            <person name="Lin J."/>
            <person name="Dujmic Z."/>
            <person name="Kim W."/>
            <person name="Talag J."/>
            <person name="Zuccolo A."/>
            <person name="Fan C."/>
            <person name="Sebastian A."/>
            <person name="Kramer M."/>
            <person name="Spiegel L."/>
            <person name="Nascimento L."/>
            <person name="Zutavern T."/>
            <person name="Miller B."/>
            <person name="Ambroise C."/>
            <person name="Muller S."/>
            <person name="Spooner W."/>
            <person name="Narechania A."/>
            <person name="Ren L."/>
            <person name="Wei S."/>
            <person name="Kumari S."/>
            <person name="Faga B."/>
            <person name="Levy M.J."/>
            <person name="McMahan L."/>
            <person name="Van Buren P."/>
            <person name="Vaughn M.W."/>
            <person name="Ying K."/>
            <person name="Yeh C.-T."/>
            <person name="Emrich S.J."/>
            <person name="Jia Y."/>
            <person name="Kalyanaraman A."/>
            <person name="Hsia A.-P."/>
            <person name="Barbazuk W.B."/>
            <person name="Baucom R.S."/>
            <person name="Brutnell T.P."/>
            <person name="Carpita N.C."/>
            <person name="Chaparro C."/>
            <person name="Chia J.-M."/>
            <person name="Deragon J.-M."/>
            <person name="Estill J.C."/>
            <person name="Fu Y."/>
            <person name="Jeddeloh J.A."/>
            <person name="Han Y."/>
            <person name="Lee H."/>
            <person name="Li P."/>
            <person name="Lisch D.R."/>
            <person name="Liu S."/>
            <person name="Liu Z."/>
            <person name="Nagel D.H."/>
            <person name="McCann M.C."/>
            <person name="SanMiguel P."/>
            <person name="Myers A.M."/>
            <person name="Nettleton D."/>
            <person name="Nguyen J."/>
            <person name="Penning B.W."/>
            <person name="Ponnala L."/>
            <person name="Schneider K.L."/>
            <person name="Schwartz D.C."/>
            <person name="Sharma A."/>
            <person name="Soderlund C."/>
            <person name="Springer N.M."/>
            <person name="Sun Q."/>
            <person name="Wang H."/>
            <person name="Waterman M."/>
            <person name="Westerman R."/>
            <person name="Wolfgruber T.K."/>
            <person name="Yang L."/>
            <person name="Yu Y."/>
            <person name="Zhang L."/>
            <person name="Zhou S."/>
            <person name="Zhu Q."/>
            <person name="Bennetzen J.L."/>
            <person name="Dawe R.K."/>
            <person name="Jiang J."/>
            <person name="Jiang N."/>
            <person name="Presting G.G."/>
            <person name="Wessler S.R."/>
            <person name="Aluru S."/>
            <person name="Martienssen R.A."/>
            <person name="Clifton S.W."/>
            <person name="McCombie W.R."/>
            <person name="Wing R.A."/>
            <person name="Wilson R.K."/>
        </authorList>
    </citation>
    <scope>NUCLEOTIDE SEQUENCE [LARGE SCALE GENOMIC DNA]</scope>
    <source>
        <strain evidence="2">cv. B73</strain>
    </source>
</reference>
<sequence>MHIKEMNCVESYKSVALGSASVLVSDDNSLQDLSKLLEILPHSLLLGFPRESPNKNLGVGRVPKLPHHTRWTHGISNLEAANLSPTISSKVSNLGSELPGLSSC</sequence>
<evidence type="ECO:0000313" key="1">
    <source>
        <dbReference type="EnsemblPlants" id="Zm00001eb366370_P001"/>
    </source>
</evidence>